<dbReference type="EMBL" id="JAAMYB010000001">
    <property type="protein sequence ID" value="MCD3194219.1"/>
    <property type="molecule type" value="Genomic_DNA"/>
</dbReference>
<reference evidence="1" key="2">
    <citation type="journal article" date="2021" name="Microorganisms">
        <title>Extensive Genome Exploration of Clostridium botulinum Group III Field Strains.</title>
        <authorList>
            <person name="Fillo S."/>
            <person name="Giordani F."/>
            <person name="Tonon E."/>
            <person name="Drigo I."/>
            <person name="Anselmo A."/>
            <person name="Fortunato A."/>
            <person name="Lista F."/>
            <person name="Bano L."/>
        </authorList>
    </citation>
    <scope>NUCLEOTIDE SEQUENCE</scope>
    <source>
        <strain evidence="1">IZSVe-TV_9877_3_12</strain>
    </source>
</reference>
<reference evidence="1" key="1">
    <citation type="submission" date="2020-02" db="EMBL/GenBank/DDBJ databases">
        <authorList>
            <person name="Fillo S."/>
            <person name="Giordani F."/>
            <person name="Tonon E."/>
            <person name="Drigo I."/>
            <person name="Anselmo A."/>
            <person name="Fortunato A."/>
            <person name="Bano L."/>
            <person name="Lista F."/>
        </authorList>
    </citation>
    <scope>NUCLEOTIDE SEQUENCE</scope>
    <source>
        <strain evidence="1">IZSVe-TV_9877_3_12</strain>
    </source>
</reference>
<evidence type="ECO:0000313" key="1">
    <source>
        <dbReference type="EMBL" id="MCD3194219.1"/>
    </source>
</evidence>
<dbReference type="AlphaFoldDB" id="A0A9Q3V8A0"/>
<dbReference type="Proteomes" id="UP000813637">
    <property type="component" value="Unassembled WGS sequence"/>
</dbReference>
<evidence type="ECO:0000313" key="2">
    <source>
        <dbReference type="Proteomes" id="UP000813637"/>
    </source>
</evidence>
<proteinExistence type="predicted"/>
<accession>A0A9Q3V8A0</accession>
<organism evidence="1 2">
    <name type="scientific">Clostridium botulinum C</name>
    <dbReference type="NCBI Taxonomy" id="36828"/>
    <lineage>
        <taxon>Bacteria</taxon>
        <taxon>Bacillati</taxon>
        <taxon>Bacillota</taxon>
        <taxon>Clostridia</taxon>
        <taxon>Eubacteriales</taxon>
        <taxon>Clostridiaceae</taxon>
        <taxon>Clostridium</taxon>
    </lineage>
</organism>
<gene>
    <name evidence="1" type="ORF">G8S53_02805</name>
</gene>
<sequence length="49" mass="5998">MLEEMEIEAIKNLLIKKGVITKKEIKDEYDSILRKRWEDNEDGKFRHTY</sequence>
<protein>
    <submittedName>
        <fullName evidence="1">Uncharacterized protein</fullName>
    </submittedName>
</protein>
<name>A0A9Q3V8A0_CLOBO</name>
<comment type="caution">
    <text evidence="1">The sequence shown here is derived from an EMBL/GenBank/DDBJ whole genome shotgun (WGS) entry which is preliminary data.</text>
</comment>
<dbReference type="RefSeq" id="WP_003380278.1">
    <property type="nucleotide sequence ID" value="NZ_JAAMYB010000001.1"/>
</dbReference>